<evidence type="ECO:0000256" key="5">
    <source>
        <dbReference type="HAMAP-Rule" id="MF_00081"/>
    </source>
</evidence>
<evidence type="ECO:0000313" key="8">
    <source>
        <dbReference type="Proteomes" id="UP001651880"/>
    </source>
</evidence>
<dbReference type="InterPro" id="IPR036390">
    <property type="entry name" value="WH_DNA-bd_sf"/>
</dbReference>
<keyword evidence="3 5" id="KW-0346">Stress response</keyword>
<name>A0ABT1NI50_9FIRM</name>
<dbReference type="Proteomes" id="UP001651880">
    <property type="component" value="Unassembled WGS sequence"/>
</dbReference>
<keyword evidence="8" id="KW-1185">Reference proteome</keyword>
<dbReference type="InterPro" id="IPR021153">
    <property type="entry name" value="HrcA_C"/>
</dbReference>
<comment type="similarity">
    <text evidence="5">Belongs to the HrcA family.</text>
</comment>
<dbReference type="PANTHER" id="PTHR34824">
    <property type="entry name" value="HEAT-INDUCIBLE TRANSCRIPTION REPRESSOR HRCA"/>
    <property type="match status" value="1"/>
</dbReference>
<proteinExistence type="inferred from homology"/>
<keyword evidence="1 5" id="KW-0678">Repressor</keyword>
<dbReference type="NCBIfam" id="TIGR00331">
    <property type="entry name" value="hrcA"/>
    <property type="match status" value="1"/>
</dbReference>
<evidence type="ECO:0000256" key="1">
    <source>
        <dbReference type="ARBA" id="ARBA00022491"/>
    </source>
</evidence>
<gene>
    <name evidence="5 7" type="primary">hrcA</name>
    <name evidence="7" type="ORF">LJD61_15135</name>
</gene>
<evidence type="ECO:0000256" key="2">
    <source>
        <dbReference type="ARBA" id="ARBA00023015"/>
    </source>
</evidence>
<dbReference type="Gene3D" id="3.30.390.60">
    <property type="entry name" value="Heat-inducible transcription repressor hrca homolog, domain 3"/>
    <property type="match status" value="1"/>
</dbReference>
<dbReference type="Gene3D" id="3.30.450.40">
    <property type="match status" value="1"/>
</dbReference>
<dbReference type="SUPFAM" id="SSF46785">
    <property type="entry name" value="Winged helix' DNA-binding domain"/>
    <property type="match status" value="1"/>
</dbReference>
<evidence type="ECO:0000256" key="4">
    <source>
        <dbReference type="ARBA" id="ARBA00023163"/>
    </source>
</evidence>
<keyword evidence="2 5" id="KW-0805">Transcription regulation</keyword>
<dbReference type="InterPro" id="IPR023120">
    <property type="entry name" value="WHTH_transcript_rep_HrcA_IDD"/>
</dbReference>
<dbReference type="EMBL" id="JAJEKE010000015">
    <property type="protein sequence ID" value="MCQ1530872.1"/>
    <property type="molecule type" value="Genomic_DNA"/>
</dbReference>
<dbReference type="Gene3D" id="1.10.10.10">
    <property type="entry name" value="Winged helix-like DNA-binding domain superfamily/Winged helix DNA-binding domain"/>
    <property type="match status" value="1"/>
</dbReference>
<dbReference type="RefSeq" id="WP_255228392.1">
    <property type="nucleotide sequence ID" value="NZ_JAJEKE010000015.1"/>
</dbReference>
<dbReference type="Pfam" id="PF01628">
    <property type="entry name" value="HrcA"/>
    <property type="match status" value="1"/>
</dbReference>
<comment type="caution">
    <text evidence="7">The sequence shown here is derived from an EMBL/GenBank/DDBJ whole genome shotgun (WGS) entry which is preliminary data.</text>
</comment>
<keyword evidence="4 5" id="KW-0804">Transcription</keyword>
<comment type="function">
    <text evidence="5">Negative regulator of class I heat shock genes (grpE-dnaK-dnaJ and groELS operons). Prevents heat-shock induction of these operons.</text>
</comment>
<dbReference type="PIRSF" id="PIRSF005485">
    <property type="entry name" value="HrcA"/>
    <property type="match status" value="1"/>
</dbReference>
<evidence type="ECO:0000259" key="6">
    <source>
        <dbReference type="Pfam" id="PF01628"/>
    </source>
</evidence>
<dbReference type="InterPro" id="IPR002571">
    <property type="entry name" value="HrcA"/>
</dbReference>
<reference evidence="7 8" key="1">
    <citation type="submission" date="2021-10" db="EMBL/GenBank/DDBJ databases">
        <title>Lutispora strain m25 sp. nov., a thermophilic, non-spore-forming bacterium isolated from a lab-scale methanogenic bioreactor digesting anaerobic sludge.</title>
        <authorList>
            <person name="El Houari A."/>
            <person name="Mcdonald J."/>
        </authorList>
    </citation>
    <scope>NUCLEOTIDE SEQUENCE [LARGE SCALE GENOMIC DNA]</scope>
    <source>
        <strain evidence="8">m25</strain>
    </source>
</reference>
<dbReference type="PANTHER" id="PTHR34824:SF1">
    <property type="entry name" value="HEAT-INDUCIBLE TRANSCRIPTION REPRESSOR HRCA"/>
    <property type="match status" value="1"/>
</dbReference>
<evidence type="ECO:0000256" key="3">
    <source>
        <dbReference type="ARBA" id="ARBA00023016"/>
    </source>
</evidence>
<accession>A0ABT1NI50</accession>
<evidence type="ECO:0000313" key="7">
    <source>
        <dbReference type="EMBL" id="MCQ1530872.1"/>
    </source>
</evidence>
<protein>
    <recommendedName>
        <fullName evidence="5">Heat-inducible transcription repressor HrcA</fullName>
    </recommendedName>
</protein>
<sequence>MSLGSRKQLILRAIIEDYINTAEPVGSRTVSKKYLTDISPATIRNEMADLEDMGYIEQPHTSAGRIPSDKGYRLYVDKLMSQKTINQQDYEFIKKEFLDTIGEIDRLIKHASKLLSGMTKYASIAMAPQFKKTCLKHLQLIKVDSNNILAVIVTDAGIIKNSVLRTETDIEVDVLDKISRILNEKLLGLSIEDLVKIDFTDPDNGISGYEQIFAKVLPELLQALKYSERAEIYYDGAANLLELPEYNDIQKAKDFLNVLDENELLFDILNDVSKDTSVIIGKENKVHQLKDCSLITATYSYNGRIIGSIGVLGPTRMKYSKVISIVDCLTQNLNDILTQIIKT</sequence>
<dbReference type="InterPro" id="IPR036388">
    <property type="entry name" value="WH-like_DNA-bd_sf"/>
</dbReference>
<dbReference type="HAMAP" id="MF_00081">
    <property type="entry name" value="HrcA"/>
    <property type="match status" value="1"/>
</dbReference>
<feature type="domain" description="Heat-inducible transcription repressor HrcA C-terminal" evidence="6">
    <location>
        <begin position="105"/>
        <end position="323"/>
    </location>
</feature>
<dbReference type="InterPro" id="IPR029016">
    <property type="entry name" value="GAF-like_dom_sf"/>
</dbReference>
<dbReference type="SUPFAM" id="SSF55781">
    <property type="entry name" value="GAF domain-like"/>
    <property type="match status" value="1"/>
</dbReference>
<organism evidence="7 8">
    <name type="scientific">Lutispora saccharofermentans</name>
    <dbReference type="NCBI Taxonomy" id="3024236"/>
    <lineage>
        <taxon>Bacteria</taxon>
        <taxon>Bacillati</taxon>
        <taxon>Bacillota</taxon>
        <taxon>Clostridia</taxon>
        <taxon>Lutisporales</taxon>
        <taxon>Lutisporaceae</taxon>
        <taxon>Lutispora</taxon>
    </lineage>
</organism>